<organism evidence="2 3">
    <name type="scientific">Enterococcus canis</name>
    <dbReference type="NCBI Taxonomy" id="214095"/>
    <lineage>
        <taxon>Bacteria</taxon>
        <taxon>Bacillati</taxon>
        <taxon>Bacillota</taxon>
        <taxon>Bacilli</taxon>
        <taxon>Lactobacillales</taxon>
        <taxon>Enterococcaceae</taxon>
        <taxon>Enterococcus</taxon>
    </lineage>
</organism>
<keyword evidence="3" id="KW-1185">Reference proteome</keyword>
<dbReference type="Proteomes" id="UP000181884">
    <property type="component" value="Unassembled WGS sequence"/>
</dbReference>
<name>A0A1L8REQ3_9ENTE</name>
<dbReference type="EMBL" id="JXKH01000005">
    <property type="protein sequence ID" value="OJG18162.1"/>
    <property type="molecule type" value="Genomic_DNA"/>
</dbReference>
<reference evidence="2 3" key="1">
    <citation type="submission" date="2014-12" db="EMBL/GenBank/DDBJ databases">
        <title>Draft genome sequences of 29 type strains of Enterococci.</title>
        <authorList>
            <person name="Zhong Z."/>
            <person name="Sun Z."/>
            <person name="Liu W."/>
            <person name="Zhang W."/>
            <person name="Zhang H."/>
        </authorList>
    </citation>
    <scope>NUCLEOTIDE SEQUENCE [LARGE SCALE GENOMIC DNA]</scope>
    <source>
        <strain evidence="2 3">DSM 17029</strain>
    </source>
</reference>
<gene>
    <name evidence="2" type="ORF">RU97_GL002235</name>
</gene>
<feature type="transmembrane region" description="Helical" evidence="1">
    <location>
        <begin position="116"/>
        <end position="136"/>
    </location>
</feature>
<feature type="transmembrane region" description="Helical" evidence="1">
    <location>
        <begin position="65"/>
        <end position="85"/>
    </location>
</feature>
<keyword evidence="1" id="KW-0472">Membrane</keyword>
<comment type="caution">
    <text evidence="2">The sequence shown here is derived from an EMBL/GenBank/DDBJ whole genome shotgun (WGS) entry which is preliminary data.</text>
</comment>
<evidence type="ECO:0000256" key="1">
    <source>
        <dbReference type="SAM" id="Phobius"/>
    </source>
</evidence>
<dbReference type="STRING" id="214095.RU97_GL002235"/>
<protein>
    <submittedName>
        <fullName evidence="2">Uncharacterized protein</fullName>
    </submittedName>
</protein>
<keyword evidence="1" id="KW-1133">Transmembrane helix</keyword>
<evidence type="ECO:0000313" key="3">
    <source>
        <dbReference type="Proteomes" id="UP000181884"/>
    </source>
</evidence>
<accession>A0A1L8REQ3</accession>
<feature type="transmembrane region" description="Helical" evidence="1">
    <location>
        <begin position="156"/>
        <end position="177"/>
    </location>
</feature>
<evidence type="ECO:0000313" key="2">
    <source>
        <dbReference type="EMBL" id="OJG18162.1"/>
    </source>
</evidence>
<keyword evidence="1" id="KW-0812">Transmembrane</keyword>
<dbReference type="AlphaFoldDB" id="A0A1L8REQ3"/>
<proteinExistence type="predicted"/>
<feature type="transmembrane region" description="Helical" evidence="1">
    <location>
        <begin position="32"/>
        <end position="53"/>
    </location>
</feature>
<sequence length="178" mass="19988">MCCFFGSLWLVTHYYQQPANLKHPEPTPFNRSLWGAVVAGLSVVLSSSLFFFLQKLTLPGNASVMLFLLFLLGSCLISGLLCFLFKRSLSEIRFLLPLTVLLDLTLPHTFGTTSYFIQVAAVSLFLFFCSVFLTGIEERTQDAPIPALLQGIPLRLLALFLIWLSLSFFQGVFYGQLF</sequence>